<gene>
    <name evidence="1" type="ORF">Ccrd_022743</name>
</gene>
<dbReference type="STRING" id="59895.A0A103XY27"/>
<sequence length="136" mass="15407">MTYHRSRSQTLPPSPSMTKLHSKLARIISRQNQLKLSFNHLKSQIKIGLLEAEDVFSSLAVPLMKLVGLKSAEMAEEGRSSTIFMKIRSQSQGKCEDMIRVDSHMSLSSAEREYDIHKLELISSFTGPFIDNRGRL</sequence>
<dbReference type="AlphaFoldDB" id="A0A103XY27"/>
<keyword evidence="2" id="KW-1185">Reference proteome</keyword>
<proteinExistence type="predicted"/>
<evidence type="ECO:0000313" key="2">
    <source>
        <dbReference type="Proteomes" id="UP000243975"/>
    </source>
</evidence>
<evidence type="ECO:0000313" key="1">
    <source>
        <dbReference type="EMBL" id="KVH99053.1"/>
    </source>
</evidence>
<dbReference type="EMBL" id="LEKV01003638">
    <property type="protein sequence ID" value="KVH99053.1"/>
    <property type="molecule type" value="Genomic_DNA"/>
</dbReference>
<comment type="caution">
    <text evidence="1">The sequence shown here is derived from an EMBL/GenBank/DDBJ whole genome shotgun (WGS) entry which is preliminary data.</text>
</comment>
<accession>A0A103XY27</accession>
<organism evidence="1 2">
    <name type="scientific">Cynara cardunculus var. scolymus</name>
    <name type="common">Globe artichoke</name>
    <name type="synonym">Cynara scolymus</name>
    <dbReference type="NCBI Taxonomy" id="59895"/>
    <lineage>
        <taxon>Eukaryota</taxon>
        <taxon>Viridiplantae</taxon>
        <taxon>Streptophyta</taxon>
        <taxon>Embryophyta</taxon>
        <taxon>Tracheophyta</taxon>
        <taxon>Spermatophyta</taxon>
        <taxon>Magnoliopsida</taxon>
        <taxon>eudicotyledons</taxon>
        <taxon>Gunneridae</taxon>
        <taxon>Pentapetalae</taxon>
        <taxon>asterids</taxon>
        <taxon>campanulids</taxon>
        <taxon>Asterales</taxon>
        <taxon>Asteraceae</taxon>
        <taxon>Carduoideae</taxon>
        <taxon>Cardueae</taxon>
        <taxon>Carduinae</taxon>
        <taxon>Cynara</taxon>
    </lineage>
</organism>
<protein>
    <submittedName>
        <fullName evidence="1">Uncharacterized protein</fullName>
    </submittedName>
</protein>
<reference evidence="1 2" key="1">
    <citation type="journal article" date="2016" name="Sci. Rep.">
        <title>The genome sequence of the outbreeding globe artichoke constructed de novo incorporating a phase-aware low-pass sequencing strategy of F1 progeny.</title>
        <authorList>
            <person name="Scaglione D."/>
            <person name="Reyes-Chin-Wo S."/>
            <person name="Acquadro A."/>
            <person name="Froenicke L."/>
            <person name="Portis E."/>
            <person name="Beitel C."/>
            <person name="Tirone M."/>
            <person name="Mauro R."/>
            <person name="Lo Monaco A."/>
            <person name="Mauromicale G."/>
            <person name="Faccioli P."/>
            <person name="Cattivelli L."/>
            <person name="Rieseberg L."/>
            <person name="Michelmore R."/>
            <person name="Lanteri S."/>
        </authorList>
    </citation>
    <scope>NUCLEOTIDE SEQUENCE [LARGE SCALE GENOMIC DNA]</scope>
    <source>
        <strain evidence="1">2C</strain>
    </source>
</reference>
<dbReference type="Proteomes" id="UP000243975">
    <property type="component" value="Unassembled WGS sequence"/>
</dbReference>
<dbReference type="Gramene" id="KVH99053">
    <property type="protein sequence ID" value="KVH99053"/>
    <property type="gene ID" value="Ccrd_022743"/>
</dbReference>
<name>A0A103XY27_CYNCS</name>